<name>A0A5J4RMZ2_9EUKA</name>
<dbReference type="InterPro" id="IPR024326">
    <property type="entry name" value="RRP7_C"/>
</dbReference>
<dbReference type="GO" id="GO:0000028">
    <property type="term" value="P:ribosomal small subunit assembly"/>
    <property type="evidence" value="ECO:0007669"/>
    <property type="project" value="TreeGrafter"/>
</dbReference>
<comment type="similarity">
    <text evidence="1">Belongs to the RRP7 family.</text>
</comment>
<evidence type="ECO:0000313" key="3">
    <source>
        <dbReference type="EMBL" id="KAA6335416.1"/>
    </source>
</evidence>
<dbReference type="EMBL" id="SNRW01041795">
    <property type="protein sequence ID" value="KAA6335416.1"/>
    <property type="molecule type" value="Genomic_DNA"/>
</dbReference>
<sequence length="125" mass="14927">MVKLCGLQKWLKQWRTRRIDPEALSIEISNEMKKYDEDEKKKIKELQNQQLDSDGFATVVGRKKKRIAYGLATVRQVKEPRIATDFYKFQKADQKKKRMEALAKQFEQDKRSTALLRKSRMFKPF</sequence>
<dbReference type="AlphaFoldDB" id="A0A5J4RMZ2"/>
<dbReference type="GO" id="GO:0034456">
    <property type="term" value="C:UTP-C complex"/>
    <property type="evidence" value="ECO:0007669"/>
    <property type="project" value="TreeGrafter"/>
</dbReference>
<dbReference type="InterPro" id="IPR040446">
    <property type="entry name" value="RRP7"/>
</dbReference>
<feature type="domain" description="Ribosomal RNA-processing protein 7 C-terminal" evidence="2">
    <location>
        <begin position="16"/>
        <end position="125"/>
    </location>
</feature>
<evidence type="ECO:0000313" key="4">
    <source>
        <dbReference type="Proteomes" id="UP000324800"/>
    </source>
</evidence>
<accession>A0A5J4RMZ2</accession>
<organism evidence="3 4">
    <name type="scientific">Streblomastix strix</name>
    <dbReference type="NCBI Taxonomy" id="222440"/>
    <lineage>
        <taxon>Eukaryota</taxon>
        <taxon>Metamonada</taxon>
        <taxon>Preaxostyla</taxon>
        <taxon>Oxymonadida</taxon>
        <taxon>Streblomastigidae</taxon>
        <taxon>Streblomastix</taxon>
    </lineage>
</organism>
<comment type="caution">
    <text evidence="3">The sequence shown here is derived from an EMBL/GenBank/DDBJ whole genome shotgun (WGS) entry which is preliminary data.</text>
</comment>
<proteinExistence type="inferred from homology"/>
<protein>
    <recommendedName>
        <fullName evidence="2">Ribosomal RNA-processing protein 7 C-terminal domain-containing protein</fullName>
    </recommendedName>
</protein>
<dbReference type="GO" id="GO:0006364">
    <property type="term" value="P:rRNA processing"/>
    <property type="evidence" value="ECO:0007669"/>
    <property type="project" value="TreeGrafter"/>
</dbReference>
<evidence type="ECO:0000259" key="2">
    <source>
        <dbReference type="Pfam" id="PF12923"/>
    </source>
</evidence>
<reference evidence="3 4" key="1">
    <citation type="submission" date="2019-03" db="EMBL/GenBank/DDBJ databases">
        <title>Single cell metagenomics reveals metabolic interactions within the superorganism composed of flagellate Streblomastix strix and complex community of Bacteroidetes bacteria on its surface.</title>
        <authorList>
            <person name="Treitli S.C."/>
            <person name="Kolisko M."/>
            <person name="Husnik F."/>
            <person name="Keeling P."/>
            <person name="Hampl V."/>
        </authorList>
    </citation>
    <scope>NUCLEOTIDE SEQUENCE [LARGE SCALE GENOMIC DNA]</scope>
    <source>
        <strain evidence="3">ST1C</strain>
    </source>
</reference>
<gene>
    <name evidence="3" type="ORF">EZS28_052969</name>
</gene>
<dbReference type="PANTHER" id="PTHR13191">
    <property type="entry name" value="RIBOSOMAL RNA PROCESSING PROTEIN 7-RELATED"/>
    <property type="match status" value="1"/>
</dbReference>
<dbReference type="Gene3D" id="6.10.250.1770">
    <property type="match status" value="1"/>
</dbReference>
<evidence type="ECO:0000256" key="1">
    <source>
        <dbReference type="ARBA" id="ARBA00006110"/>
    </source>
</evidence>
<dbReference type="Proteomes" id="UP000324800">
    <property type="component" value="Unassembled WGS sequence"/>
</dbReference>
<dbReference type="PANTHER" id="PTHR13191:SF0">
    <property type="entry name" value="RIBOSOMAL RNA-PROCESSING PROTEIN 7 HOMOLOG A-RELATED"/>
    <property type="match status" value="1"/>
</dbReference>
<dbReference type="Pfam" id="PF12923">
    <property type="entry name" value="RRP7"/>
    <property type="match status" value="1"/>
</dbReference>
<dbReference type="GO" id="GO:0032545">
    <property type="term" value="C:CURI complex"/>
    <property type="evidence" value="ECO:0007669"/>
    <property type="project" value="TreeGrafter"/>
</dbReference>
<dbReference type="OrthoDB" id="5390at2759"/>